<dbReference type="EMBL" id="FUYX01000001">
    <property type="protein sequence ID" value="SKB35890.1"/>
    <property type="molecule type" value="Genomic_DNA"/>
</dbReference>
<evidence type="ECO:0000259" key="1">
    <source>
        <dbReference type="Pfam" id="PF13480"/>
    </source>
</evidence>
<dbReference type="Proteomes" id="UP000190130">
    <property type="component" value="Unassembled WGS sequence"/>
</dbReference>
<feature type="domain" description="BioF2-like acetyltransferase" evidence="1">
    <location>
        <begin position="193"/>
        <end position="325"/>
    </location>
</feature>
<gene>
    <name evidence="2" type="ORF">ARD30_09435</name>
    <name evidence="3" type="ORF">SAMN05660750_00315</name>
</gene>
<dbReference type="RefSeq" id="WP_055727117.1">
    <property type="nucleotide sequence ID" value="NZ_FUYX01000001.1"/>
</dbReference>
<dbReference type="InterPro" id="IPR016181">
    <property type="entry name" value="Acyl_CoA_acyltransferase"/>
</dbReference>
<dbReference type="EMBL" id="LMAR01000021">
    <property type="protein sequence ID" value="KQK31584.1"/>
    <property type="molecule type" value="Genomic_DNA"/>
</dbReference>
<dbReference type="AlphaFoldDB" id="A0A0Q3I999"/>
<protein>
    <submittedName>
        <fullName evidence="3">Acetyltransferase involved in cellulose biosynthesis, CelD/BcsL family</fullName>
    </submittedName>
</protein>
<accession>A0A0Q3I999</accession>
<reference evidence="2 4" key="1">
    <citation type="submission" date="2015-10" db="EMBL/GenBank/DDBJ databases">
        <title>Draft genome of Bosea thiooxidans.</title>
        <authorList>
            <person name="Wang X."/>
        </authorList>
    </citation>
    <scope>NUCLEOTIDE SEQUENCE [LARGE SCALE GENOMIC DNA]</scope>
    <source>
        <strain evidence="2 4">CGMCC 9174</strain>
    </source>
</reference>
<dbReference type="InterPro" id="IPR038740">
    <property type="entry name" value="BioF2-like_GNAT_dom"/>
</dbReference>
<proteinExistence type="predicted"/>
<dbReference type="SUPFAM" id="SSF55729">
    <property type="entry name" value="Acyl-CoA N-acyltransferases (Nat)"/>
    <property type="match status" value="1"/>
</dbReference>
<keyword evidence="3" id="KW-0808">Transferase</keyword>
<evidence type="ECO:0000313" key="5">
    <source>
        <dbReference type="Proteomes" id="UP000190130"/>
    </source>
</evidence>
<dbReference type="Gene3D" id="3.40.630.30">
    <property type="match status" value="1"/>
</dbReference>
<name>A0A0Q3I999_9HYPH</name>
<keyword evidence="4" id="KW-1185">Reference proteome</keyword>
<evidence type="ECO:0000313" key="4">
    <source>
        <dbReference type="Proteomes" id="UP000051562"/>
    </source>
</evidence>
<dbReference type="Pfam" id="PF13480">
    <property type="entry name" value="Acetyltransf_6"/>
    <property type="match status" value="1"/>
</dbReference>
<dbReference type="OrthoDB" id="213519at2"/>
<reference evidence="3 5" key="2">
    <citation type="submission" date="2017-02" db="EMBL/GenBank/DDBJ databases">
        <authorList>
            <person name="Peterson S.W."/>
        </authorList>
    </citation>
    <scope>NUCLEOTIDE SEQUENCE [LARGE SCALE GENOMIC DNA]</scope>
    <source>
        <strain evidence="3 5">DSM 9653</strain>
    </source>
</reference>
<organism evidence="2 4">
    <name type="scientific">Bosea thiooxidans</name>
    <dbReference type="NCBI Taxonomy" id="53254"/>
    <lineage>
        <taxon>Bacteria</taxon>
        <taxon>Pseudomonadati</taxon>
        <taxon>Pseudomonadota</taxon>
        <taxon>Alphaproteobacteria</taxon>
        <taxon>Hyphomicrobiales</taxon>
        <taxon>Boseaceae</taxon>
        <taxon>Bosea</taxon>
    </lineage>
</organism>
<sequence>MSTGIVVRRIGPAPYAELGPAFIELARHALEPNPHMAPAAVTAAALLVPEEDIVVLCAWFSEALDFERLVGVWALRRESGWRSGFAGTLVSPLVPLYEVSSLPVLDRDHAAEAARALMRYLLASRDLPHTLRLPLMPLDGPCHAALAEACRQTGSQISTYERWVRPVMVPQPGDDMERYLRRALGSGYKKRMQQFRAVARHGALTFRRSRGRAAVEALDAFLALEASGWKGEAGTAIACLPADAAYIRRMAELFAADDALQIDTLLLDGQVLAMGLLVESGDRRHFLKIAYDEAQGRHSPGRTLTMAMLQADLAGTPPALFDSGAGEGVDAGTYVWGERREMASAIIRVGPGRPGLAQAAALSRMWLRRLREFVRSRSARAPSGRPRA</sequence>
<evidence type="ECO:0000313" key="2">
    <source>
        <dbReference type="EMBL" id="KQK31584.1"/>
    </source>
</evidence>
<dbReference type="Proteomes" id="UP000051562">
    <property type="component" value="Unassembled WGS sequence"/>
</dbReference>
<dbReference type="STRING" id="53254.SAMN05660750_00315"/>
<evidence type="ECO:0000313" key="3">
    <source>
        <dbReference type="EMBL" id="SKB35890.1"/>
    </source>
</evidence>
<dbReference type="GO" id="GO:0016740">
    <property type="term" value="F:transferase activity"/>
    <property type="evidence" value="ECO:0007669"/>
    <property type="project" value="UniProtKB-KW"/>
</dbReference>